<reference evidence="6 7" key="1">
    <citation type="submission" date="2020-04" db="EMBL/GenBank/DDBJ databases">
        <title>Genome sequencing of novel species.</title>
        <authorList>
            <person name="Heo J."/>
            <person name="Kim S.-J."/>
            <person name="Kim J.-S."/>
            <person name="Hong S.-B."/>
            <person name="Kwon S.-W."/>
        </authorList>
    </citation>
    <scope>NUCLEOTIDE SEQUENCE [LARGE SCALE GENOMIC DNA]</scope>
    <source>
        <strain evidence="6 7">AF9R3</strain>
    </source>
</reference>
<dbReference type="CDD" id="cd00082">
    <property type="entry name" value="HisKA"/>
    <property type="match status" value="1"/>
</dbReference>
<keyword evidence="7" id="KW-1185">Reference proteome</keyword>
<evidence type="ECO:0000256" key="3">
    <source>
        <dbReference type="ARBA" id="ARBA00022553"/>
    </source>
</evidence>
<feature type="domain" description="Histidine kinase" evidence="5">
    <location>
        <begin position="223"/>
        <end position="441"/>
    </location>
</feature>
<dbReference type="EC" id="2.7.13.3" evidence="2"/>
<proteinExistence type="predicted"/>
<dbReference type="InterPro" id="IPR005467">
    <property type="entry name" value="His_kinase_dom"/>
</dbReference>
<dbReference type="RefSeq" id="WP_169113501.1">
    <property type="nucleotide sequence ID" value="NZ_CP051684.1"/>
</dbReference>
<organism evidence="6 7">
    <name type="scientific">Duganella dendranthematis</name>
    <dbReference type="NCBI Taxonomy" id="2728021"/>
    <lineage>
        <taxon>Bacteria</taxon>
        <taxon>Pseudomonadati</taxon>
        <taxon>Pseudomonadota</taxon>
        <taxon>Betaproteobacteria</taxon>
        <taxon>Burkholderiales</taxon>
        <taxon>Oxalobacteraceae</taxon>
        <taxon>Telluria group</taxon>
        <taxon>Duganella</taxon>
    </lineage>
</organism>
<dbReference type="PRINTS" id="PR00344">
    <property type="entry name" value="BCTRLSENSOR"/>
</dbReference>
<dbReference type="InterPro" id="IPR004358">
    <property type="entry name" value="Sig_transdc_His_kin-like_C"/>
</dbReference>
<dbReference type="EMBL" id="CP051684">
    <property type="protein sequence ID" value="QJD92327.1"/>
    <property type="molecule type" value="Genomic_DNA"/>
</dbReference>
<evidence type="ECO:0000313" key="6">
    <source>
        <dbReference type="EMBL" id="QJD92327.1"/>
    </source>
</evidence>
<dbReference type="Proteomes" id="UP000503117">
    <property type="component" value="Chromosome"/>
</dbReference>
<evidence type="ECO:0000313" key="7">
    <source>
        <dbReference type="Proteomes" id="UP000503117"/>
    </source>
</evidence>
<gene>
    <name evidence="6" type="ORF">HH213_20855</name>
</gene>
<evidence type="ECO:0000256" key="4">
    <source>
        <dbReference type="SAM" id="Coils"/>
    </source>
</evidence>
<dbReference type="Gene3D" id="1.10.287.130">
    <property type="match status" value="1"/>
</dbReference>
<dbReference type="CDD" id="cd00075">
    <property type="entry name" value="HATPase"/>
    <property type="match status" value="1"/>
</dbReference>
<dbReference type="SMART" id="SM00387">
    <property type="entry name" value="HATPase_c"/>
    <property type="match status" value="1"/>
</dbReference>
<dbReference type="Pfam" id="PF00512">
    <property type="entry name" value="HisKA"/>
    <property type="match status" value="1"/>
</dbReference>
<evidence type="ECO:0000256" key="1">
    <source>
        <dbReference type="ARBA" id="ARBA00000085"/>
    </source>
</evidence>
<comment type="catalytic activity">
    <reaction evidence="1">
        <text>ATP + protein L-histidine = ADP + protein N-phospho-L-histidine.</text>
        <dbReference type="EC" id="2.7.13.3"/>
    </reaction>
</comment>
<keyword evidence="4" id="KW-0175">Coiled coil</keyword>
<dbReference type="PROSITE" id="PS50109">
    <property type="entry name" value="HIS_KIN"/>
    <property type="match status" value="1"/>
</dbReference>
<protein>
    <recommendedName>
        <fullName evidence="2">histidine kinase</fullName>
        <ecNumber evidence="2">2.7.13.3</ecNumber>
    </recommendedName>
</protein>
<evidence type="ECO:0000259" key="5">
    <source>
        <dbReference type="PROSITE" id="PS50109"/>
    </source>
</evidence>
<keyword evidence="3" id="KW-0597">Phosphoprotein</keyword>
<dbReference type="InterPro" id="IPR036890">
    <property type="entry name" value="HATPase_C_sf"/>
</dbReference>
<dbReference type="InterPro" id="IPR036097">
    <property type="entry name" value="HisK_dim/P_sf"/>
</dbReference>
<sequence>MHTLLTLAIGGDLEIIGSRLRARQIAALCGFSNQDQIRIATTVSELARTSFNYAPGGTIRFLLRALHGRWALLIEIEMAWRDRHQTERAIVEAKNELIGSDGVVAARRFMDECDITTDQRGLFIVLHKFFDIQTSKNTPEDIVTAISHLEKLPSNIALSEANRQNVDLSQALLALEAKQIELVEISSQLERTNREVEGLNALLRDKAAALLSASRSKDEFLSTLSHELRGPLSASGMAAGLLEASPHNAEQTTKLSQLITRQVKHMSRLVEDLLDVSRVSRGLVSMHAQPVDISTVITAAVEQLSHAISIKGHAVEVDLPARPCMILGDRTRLVQVLSNLLGNAVRYTPNGGDIVIKAQIENDEVVVEISDNGIGIAESLMPHLFDLYTQAELSTDGKNSGLGLGLALVKSLVELHHGRVTAYSAGIGQGSSFELRFKLMVVCLTD</sequence>
<dbReference type="PANTHER" id="PTHR43547">
    <property type="entry name" value="TWO-COMPONENT HISTIDINE KINASE"/>
    <property type="match status" value="1"/>
</dbReference>
<dbReference type="InterPro" id="IPR003594">
    <property type="entry name" value="HATPase_dom"/>
</dbReference>
<dbReference type="SMART" id="SM00388">
    <property type="entry name" value="HisKA"/>
    <property type="match status" value="1"/>
</dbReference>
<accession>A0ABX6MHB3</accession>
<dbReference type="SUPFAM" id="SSF55874">
    <property type="entry name" value="ATPase domain of HSP90 chaperone/DNA topoisomerase II/histidine kinase"/>
    <property type="match status" value="1"/>
</dbReference>
<dbReference type="Pfam" id="PF02518">
    <property type="entry name" value="HATPase_c"/>
    <property type="match status" value="1"/>
</dbReference>
<name>A0ABX6MHB3_9BURK</name>
<evidence type="ECO:0000256" key="2">
    <source>
        <dbReference type="ARBA" id="ARBA00012438"/>
    </source>
</evidence>
<feature type="coiled-coil region" evidence="4">
    <location>
        <begin position="158"/>
        <end position="209"/>
    </location>
</feature>
<dbReference type="PANTHER" id="PTHR43547:SF2">
    <property type="entry name" value="HYBRID SIGNAL TRANSDUCTION HISTIDINE KINASE C"/>
    <property type="match status" value="1"/>
</dbReference>
<dbReference type="InterPro" id="IPR003661">
    <property type="entry name" value="HisK_dim/P_dom"/>
</dbReference>
<dbReference type="Gene3D" id="3.30.565.10">
    <property type="entry name" value="Histidine kinase-like ATPase, C-terminal domain"/>
    <property type="match status" value="1"/>
</dbReference>
<dbReference type="SUPFAM" id="SSF47384">
    <property type="entry name" value="Homodimeric domain of signal transducing histidine kinase"/>
    <property type="match status" value="1"/>
</dbReference>